<dbReference type="eggNOG" id="COG0640">
    <property type="taxonomic scope" value="Bacteria"/>
</dbReference>
<sequence>MSIQALTWVIYGVASDIKHADFRTLLVLADHADPQGMGAYPSRSTISRLTGYSVRTVSYALKSLESSGLISRGDQRIVSNLGGYKPTVWNLNMSRGAKTAPLKNAETPVQTDCTPAVQTDCTPAVQTGVQKTRTGVQTGVQHDCTRTISKEEPYIEPRESNARARKPIPIPADWKPSEEHRALADRLGIDCDIEADKFRDRALDSGARSADWNAKYRNWLVKGKERGFATSKDSNARRRFTWGSEEVKRVLGPISCEGTDTYMELACKVADLLNQGLDPNMLRRQLANVPDNVLAEQLFEQEAAA</sequence>
<reference evidence="1 2" key="1">
    <citation type="journal article" date="2010" name="Proc. Natl. Acad. Sci. U.S.A.">
        <title>Genome analysis of Bifidobacterium bifidum PRL2010 reveals metabolic pathways for host-derived glycan foraging.</title>
        <authorList>
            <person name="Turroni F."/>
            <person name="Bottacini F."/>
            <person name="Foroni E."/>
            <person name="Mulder I."/>
            <person name="Kim J.H."/>
            <person name="Zomer A."/>
            <person name="Sanchez B."/>
            <person name="Bidossi A."/>
            <person name="Ferrarini A."/>
            <person name="Giubellini V."/>
            <person name="Delledonne M."/>
            <person name="Henrissat B."/>
            <person name="Coutinho P."/>
            <person name="Oggioni M."/>
            <person name="Fitzgerald G.F."/>
            <person name="Mills D."/>
            <person name="Margolles A."/>
            <person name="Kelly D."/>
            <person name="van Sinderen D."/>
            <person name="Ventura M."/>
        </authorList>
    </citation>
    <scope>NUCLEOTIDE SEQUENCE [LARGE SCALE GENOMIC DNA]</scope>
    <source>
        <strain evidence="1 2">PRL2010</strain>
    </source>
</reference>
<dbReference type="HOGENOM" id="CLU_911095_0_0_11"/>
<dbReference type="AlphaFoldDB" id="A0A0H3ECG5"/>
<dbReference type="SUPFAM" id="SSF46785">
    <property type="entry name" value="Winged helix' DNA-binding domain"/>
    <property type="match status" value="1"/>
</dbReference>
<name>A0A0H3ECG5_BIFBP</name>
<evidence type="ECO:0008006" key="3">
    <source>
        <dbReference type="Google" id="ProtNLM"/>
    </source>
</evidence>
<dbReference type="PATRIC" id="fig|702459.3.peg.921"/>
<organism evidence="1 2">
    <name type="scientific">Bifidobacterium bifidum (strain PRL2010)</name>
    <dbReference type="NCBI Taxonomy" id="702459"/>
    <lineage>
        <taxon>Bacteria</taxon>
        <taxon>Bacillati</taxon>
        <taxon>Actinomycetota</taxon>
        <taxon>Actinomycetes</taxon>
        <taxon>Bifidobacteriales</taxon>
        <taxon>Bifidobacteriaceae</taxon>
        <taxon>Bifidobacterium</taxon>
    </lineage>
</organism>
<dbReference type="InterPro" id="IPR036388">
    <property type="entry name" value="WH-like_DNA-bd_sf"/>
</dbReference>
<dbReference type="InterPro" id="IPR036390">
    <property type="entry name" value="WH_DNA-bd_sf"/>
</dbReference>
<evidence type="ECO:0000313" key="2">
    <source>
        <dbReference type="Proteomes" id="UP000002312"/>
    </source>
</evidence>
<dbReference type="Gene3D" id="1.10.10.10">
    <property type="entry name" value="Winged helix-like DNA-binding domain superfamily/Winged helix DNA-binding domain"/>
    <property type="match status" value="1"/>
</dbReference>
<accession>A0A0H3ECG5</accession>
<dbReference type="RefSeq" id="WP_013389865.1">
    <property type="nucleotide sequence ID" value="NC_014638.1"/>
</dbReference>
<evidence type="ECO:0000313" key="1">
    <source>
        <dbReference type="EMBL" id="ADP35969.1"/>
    </source>
</evidence>
<dbReference type="OrthoDB" id="3226741at2"/>
<protein>
    <recommendedName>
        <fullName evidence="3">Cryptic prophage protein</fullName>
    </recommendedName>
</protein>
<gene>
    <name evidence="1" type="ordered locus">BBPR_0892</name>
</gene>
<dbReference type="EMBL" id="CP001840">
    <property type="protein sequence ID" value="ADP35969.1"/>
    <property type="molecule type" value="Genomic_DNA"/>
</dbReference>
<proteinExistence type="predicted"/>
<dbReference type="Proteomes" id="UP000002312">
    <property type="component" value="Chromosome"/>
</dbReference>
<dbReference type="KEGG" id="bbp:BBPR_0892"/>
<dbReference type="Pfam" id="PF13730">
    <property type="entry name" value="HTH_36"/>
    <property type="match status" value="1"/>
</dbReference>